<dbReference type="PATRIC" id="fig|354243.3.peg.5078"/>
<dbReference type="PRINTS" id="PR00081">
    <property type="entry name" value="GDHRDH"/>
</dbReference>
<protein>
    <submittedName>
        <fullName evidence="4">3-oxoacyl-ACP reductase</fullName>
    </submittedName>
</protein>
<dbReference type="PANTHER" id="PTHR43618">
    <property type="entry name" value="7-ALPHA-HYDROXYSTEROID DEHYDROGENASE"/>
    <property type="match status" value="1"/>
</dbReference>
<dbReference type="Proteomes" id="UP000092668">
    <property type="component" value="Unassembled WGS sequence"/>
</dbReference>
<dbReference type="PROSITE" id="PS00061">
    <property type="entry name" value="ADH_SHORT"/>
    <property type="match status" value="1"/>
</dbReference>
<evidence type="ECO:0000313" key="5">
    <source>
        <dbReference type="Proteomes" id="UP000092668"/>
    </source>
</evidence>
<keyword evidence="2" id="KW-0521">NADP</keyword>
<dbReference type="InterPro" id="IPR036291">
    <property type="entry name" value="NAD(P)-bd_dom_sf"/>
</dbReference>
<dbReference type="GO" id="GO:0016491">
    <property type="term" value="F:oxidoreductase activity"/>
    <property type="evidence" value="ECO:0007669"/>
    <property type="project" value="UniProtKB-KW"/>
</dbReference>
<dbReference type="Gene3D" id="3.40.50.720">
    <property type="entry name" value="NAD(P)-binding Rossmann-like Domain"/>
    <property type="match status" value="1"/>
</dbReference>
<dbReference type="PRINTS" id="PR00080">
    <property type="entry name" value="SDRFAMILY"/>
</dbReference>
<dbReference type="RefSeq" id="WP_029249534.1">
    <property type="nucleotide sequence ID" value="NZ_LFOE01000135.1"/>
</dbReference>
<dbReference type="FunFam" id="3.40.50.720:FF:000084">
    <property type="entry name" value="Short-chain dehydrogenase reductase"/>
    <property type="match status" value="1"/>
</dbReference>
<evidence type="ECO:0000313" key="4">
    <source>
        <dbReference type="EMBL" id="OBY29214.1"/>
    </source>
</evidence>
<dbReference type="AlphaFoldDB" id="A0A1B8S912"/>
<proteinExistence type="inferred from homology"/>
<comment type="similarity">
    <text evidence="1">Belongs to the short-chain dehydrogenases/reductases (SDR) family.</text>
</comment>
<dbReference type="OrthoDB" id="286404at2"/>
<organism evidence="4 5">
    <name type="scientific">Mycolicibacter kumamotonensis</name>
    <dbReference type="NCBI Taxonomy" id="354243"/>
    <lineage>
        <taxon>Bacteria</taxon>
        <taxon>Bacillati</taxon>
        <taxon>Actinomycetota</taxon>
        <taxon>Actinomycetes</taxon>
        <taxon>Mycobacteriales</taxon>
        <taxon>Mycobacteriaceae</taxon>
        <taxon>Mycolicibacter</taxon>
    </lineage>
</organism>
<dbReference type="EMBL" id="LFOE01000135">
    <property type="protein sequence ID" value="OBY29214.1"/>
    <property type="molecule type" value="Genomic_DNA"/>
</dbReference>
<dbReference type="SUPFAM" id="SSF51735">
    <property type="entry name" value="NAD(P)-binding Rossmann-fold domains"/>
    <property type="match status" value="1"/>
</dbReference>
<evidence type="ECO:0000256" key="3">
    <source>
        <dbReference type="ARBA" id="ARBA00023002"/>
    </source>
</evidence>
<reference evidence="4 5" key="1">
    <citation type="submission" date="2015-06" db="EMBL/GenBank/DDBJ databases">
        <title>Genome sequence of Mycobacterium kumamotonense strain Roo.</title>
        <authorList>
            <person name="Greninger A.L."/>
            <person name="Cunningham G."/>
            <person name="Miller S."/>
        </authorList>
    </citation>
    <scope>NUCLEOTIDE SEQUENCE [LARGE SCALE GENOMIC DNA]</scope>
    <source>
        <strain evidence="4 5">Roo</strain>
    </source>
</reference>
<evidence type="ECO:0000256" key="2">
    <source>
        <dbReference type="ARBA" id="ARBA00022857"/>
    </source>
</evidence>
<evidence type="ECO:0000256" key="1">
    <source>
        <dbReference type="ARBA" id="ARBA00006484"/>
    </source>
</evidence>
<dbReference type="InterPro" id="IPR052178">
    <property type="entry name" value="Sec_Metab_Biosynth_SDR"/>
</dbReference>
<sequence length="260" mass="27072">MFPELFSVAGKTALITGGTSGIGYMIAEGYLRAGVRVYISSRKPEACRQAEQDLSQFGEVLAIPADASREDQCRSLIEAIAAREDRLHILVNNAGATWGASFDEFPSAAFDKVLTLNVKAPFVLTQLARPLLEAASAPDGPARVINIGSIDGLAVPRVGNFSYSASKAAIHQLTRHLAAELAPSILVNAIAPGPFPSKMMAATLDAVGEQLAAASPVKRIGRTEDIAAAAVYLAAPATNFMTGAVIPLDGGLSTTAGIRL</sequence>
<name>A0A1B8S912_9MYCO</name>
<dbReference type="InterPro" id="IPR020904">
    <property type="entry name" value="Sc_DH/Rdtase_CS"/>
</dbReference>
<dbReference type="PANTHER" id="PTHR43618:SF17">
    <property type="entry name" value="RHAMNOLIPIDS BIOSYNTHESIS 3-OXOACYL-[ACYL-CARRIER-PROTEIN] REDUCTASE"/>
    <property type="match status" value="1"/>
</dbReference>
<comment type="caution">
    <text evidence="4">The sequence shown here is derived from an EMBL/GenBank/DDBJ whole genome shotgun (WGS) entry which is preliminary data.</text>
</comment>
<accession>A0A1B8S912</accession>
<dbReference type="Pfam" id="PF13561">
    <property type="entry name" value="adh_short_C2"/>
    <property type="match status" value="1"/>
</dbReference>
<keyword evidence="3" id="KW-0560">Oxidoreductase</keyword>
<keyword evidence="5" id="KW-1185">Reference proteome</keyword>
<dbReference type="InterPro" id="IPR002347">
    <property type="entry name" value="SDR_fam"/>
</dbReference>
<gene>
    <name evidence="4" type="ORF">ACT18_24275</name>
</gene>